<dbReference type="InterPro" id="IPR008840">
    <property type="entry name" value="Sipho_Gp157"/>
</dbReference>
<evidence type="ECO:0000313" key="1">
    <source>
        <dbReference type="EMBL" id="DAF49689.1"/>
    </source>
</evidence>
<sequence>MEELQMERDQKIENVALWCKDLKAQAQAIREEELALARRRKDIEGMIASRERYLEGALQGRKFETARCCVSFRRTQKVEITDERAAVGWARENERYDLLTYTLPTIGKSDLAPLLKAGEVIPGAKLVETVKMGVK</sequence>
<protein>
    <submittedName>
        <fullName evidence="1">Resistance protein</fullName>
    </submittedName>
</protein>
<name>A0A8S5SF97_9CAUD</name>
<accession>A0A8S5SF97</accession>
<proteinExistence type="predicted"/>
<organism evidence="1">
    <name type="scientific">Podoviridae sp. ctZih56</name>
    <dbReference type="NCBI Taxonomy" id="2827741"/>
    <lineage>
        <taxon>Viruses</taxon>
        <taxon>Duplodnaviria</taxon>
        <taxon>Heunggongvirae</taxon>
        <taxon>Uroviricota</taxon>
        <taxon>Caudoviricetes</taxon>
    </lineage>
</organism>
<dbReference type="EMBL" id="BK032586">
    <property type="protein sequence ID" value="DAF49689.1"/>
    <property type="molecule type" value="Genomic_DNA"/>
</dbReference>
<reference evidence="1" key="1">
    <citation type="journal article" date="2021" name="Proc. Natl. Acad. Sci. U.S.A.">
        <title>A Catalog of Tens of Thousands of Viruses from Human Metagenomes Reveals Hidden Associations with Chronic Diseases.</title>
        <authorList>
            <person name="Tisza M.J."/>
            <person name="Buck C.B."/>
        </authorList>
    </citation>
    <scope>NUCLEOTIDE SEQUENCE</scope>
    <source>
        <strain evidence="1">CtZih56</strain>
    </source>
</reference>
<dbReference type="Pfam" id="PF05565">
    <property type="entry name" value="Sipho_Gp157"/>
    <property type="match status" value="1"/>
</dbReference>